<protein>
    <submittedName>
        <fullName evidence="4">ADP-ribose diphosphatase</fullName>
    </submittedName>
</protein>
<dbReference type="EMBL" id="SMAP01000003">
    <property type="protein sequence ID" value="TCT24798.1"/>
    <property type="molecule type" value="Genomic_DNA"/>
</dbReference>
<dbReference type="FunFam" id="3.90.79.10:FF:000006">
    <property type="entry name" value="ADP compounds hydrolase NudE"/>
    <property type="match status" value="1"/>
</dbReference>
<comment type="cofactor">
    <cofactor evidence="1">
        <name>Mg(2+)</name>
        <dbReference type="ChEBI" id="CHEBI:18420"/>
    </cofactor>
</comment>
<dbReference type="GO" id="GO:0004081">
    <property type="term" value="F:bis(5'-nucleosyl)-tetraphosphatase (asymmetrical) activity"/>
    <property type="evidence" value="ECO:0007669"/>
    <property type="project" value="TreeGrafter"/>
</dbReference>
<dbReference type="GO" id="GO:0006167">
    <property type="term" value="P:AMP biosynthetic process"/>
    <property type="evidence" value="ECO:0007669"/>
    <property type="project" value="TreeGrafter"/>
</dbReference>
<dbReference type="PROSITE" id="PS00893">
    <property type="entry name" value="NUDIX_BOX"/>
    <property type="match status" value="1"/>
</dbReference>
<reference evidence="4 5" key="1">
    <citation type="submission" date="2019-03" db="EMBL/GenBank/DDBJ databases">
        <title>Genomic Encyclopedia of Type Strains, Phase IV (KMG-IV): sequencing the most valuable type-strain genomes for metagenomic binning, comparative biology and taxonomic classification.</title>
        <authorList>
            <person name="Goeker M."/>
        </authorList>
    </citation>
    <scope>NUCLEOTIDE SEQUENCE [LARGE SCALE GENOMIC DNA]</scope>
    <source>
        <strain evidence="4 5">DSM 13605</strain>
    </source>
</reference>
<dbReference type="InterPro" id="IPR020084">
    <property type="entry name" value="NUDIX_hydrolase_CS"/>
</dbReference>
<keyword evidence="2" id="KW-0378">Hydrolase</keyword>
<organism evidence="4 5">
    <name type="scientific">Thermomonas haemolytica</name>
    <dbReference type="NCBI Taxonomy" id="141949"/>
    <lineage>
        <taxon>Bacteria</taxon>
        <taxon>Pseudomonadati</taxon>
        <taxon>Pseudomonadota</taxon>
        <taxon>Gammaproteobacteria</taxon>
        <taxon>Lysobacterales</taxon>
        <taxon>Lysobacteraceae</taxon>
        <taxon>Thermomonas</taxon>
    </lineage>
</organism>
<evidence type="ECO:0000256" key="1">
    <source>
        <dbReference type="ARBA" id="ARBA00001946"/>
    </source>
</evidence>
<comment type="caution">
    <text evidence="4">The sequence shown here is derived from an EMBL/GenBank/DDBJ whole genome shotgun (WGS) entry which is preliminary data.</text>
</comment>
<dbReference type="PANTHER" id="PTHR21340">
    <property type="entry name" value="DIADENOSINE 5,5-P1,P4-TETRAPHOSPHATE PYROPHOSPHOHYDROLASE MUTT"/>
    <property type="match status" value="1"/>
</dbReference>
<dbReference type="SUPFAM" id="SSF55811">
    <property type="entry name" value="Nudix"/>
    <property type="match status" value="1"/>
</dbReference>
<dbReference type="Proteomes" id="UP000295414">
    <property type="component" value="Unassembled WGS sequence"/>
</dbReference>
<accession>A0A4R3N6D2</accession>
<keyword evidence="5" id="KW-1185">Reference proteome</keyword>
<evidence type="ECO:0000256" key="2">
    <source>
        <dbReference type="ARBA" id="ARBA00022801"/>
    </source>
</evidence>
<dbReference type="NCBIfam" id="NF008736">
    <property type="entry name" value="PRK11762.1"/>
    <property type="match status" value="1"/>
</dbReference>
<dbReference type="InterPro" id="IPR015797">
    <property type="entry name" value="NUDIX_hydrolase-like_dom_sf"/>
</dbReference>
<dbReference type="AlphaFoldDB" id="A0A4R3N6D2"/>
<dbReference type="RefSeq" id="WP_114959730.1">
    <property type="nucleotide sequence ID" value="NZ_MSZW01000028.1"/>
</dbReference>
<dbReference type="GO" id="GO:0006754">
    <property type="term" value="P:ATP biosynthetic process"/>
    <property type="evidence" value="ECO:0007669"/>
    <property type="project" value="TreeGrafter"/>
</dbReference>
<evidence type="ECO:0000259" key="3">
    <source>
        <dbReference type="PROSITE" id="PS51462"/>
    </source>
</evidence>
<dbReference type="Gene3D" id="3.90.79.10">
    <property type="entry name" value="Nucleoside Triphosphate Pyrophosphohydrolase"/>
    <property type="match status" value="1"/>
</dbReference>
<dbReference type="OrthoDB" id="9806150at2"/>
<proteinExistence type="predicted"/>
<dbReference type="InterPro" id="IPR051325">
    <property type="entry name" value="Nudix_hydrolase_domain"/>
</dbReference>
<gene>
    <name evidence="4" type="ORF">EDC34_103138</name>
</gene>
<evidence type="ECO:0000313" key="4">
    <source>
        <dbReference type="EMBL" id="TCT24798.1"/>
    </source>
</evidence>
<dbReference type="CDD" id="cd24156">
    <property type="entry name" value="NUDIX_ADPRase_NudE"/>
    <property type="match status" value="1"/>
</dbReference>
<dbReference type="PANTHER" id="PTHR21340:SF0">
    <property type="entry name" value="BIS(5'-NUCLEOSYL)-TETRAPHOSPHATASE [ASYMMETRICAL]"/>
    <property type="match status" value="1"/>
</dbReference>
<dbReference type="PROSITE" id="PS51462">
    <property type="entry name" value="NUDIX"/>
    <property type="match status" value="1"/>
</dbReference>
<name>A0A4R3N6D2_9GAMM</name>
<dbReference type="Pfam" id="PF00293">
    <property type="entry name" value="NUDIX"/>
    <property type="match status" value="1"/>
</dbReference>
<sequence>MSQRLPVIHGITQHDAGPYRMERLDLEFANGERRLYERLHSRGHGAVAVVPLLDAQTVLLVREYAAGVHRYELGLVKGRIDAGETPEQAANRELMEEAGYGARDLRVLRRLTLAPTYMSHQTHLVLARDLYPQRLPGDEPEELEVVPWKLADLGQLILREDFSEGRSIAALFVVREWLEQQAHG</sequence>
<dbReference type="InterPro" id="IPR000086">
    <property type="entry name" value="NUDIX_hydrolase_dom"/>
</dbReference>
<evidence type="ECO:0000313" key="5">
    <source>
        <dbReference type="Proteomes" id="UP000295414"/>
    </source>
</evidence>
<feature type="domain" description="Nudix hydrolase" evidence="3">
    <location>
        <begin position="43"/>
        <end position="172"/>
    </location>
</feature>